<reference evidence="2" key="2">
    <citation type="submission" date="2015-04" db="EMBL/GenBank/DDBJ databases">
        <title>The complete genome sequence of Erythrobacter sp. s21-N3.</title>
        <authorList>
            <person name="Zhuang L."/>
            <person name="Liu Y."/>
            <person name="Shao Z."/>
        </authorList>
    </citation>
    <scope>NUCLEOTIDE SEQUENCE [LARGE SCALE GENOMIC DNA]</scope>
    <source>
        <strain evidence="2">s21-N3</strain>
    </source>
</reference>
<evidence type="ECO:0000313" key="1">
    <source>
        <dbReference type="EMBL" id="ANC50483.1"/>
    </source>
</evidence>
<dbReference type="KEGG" id="ery:CP97_14797"/>
<dbReference type="AlphaFoldDB" id="A0A168M2L0"/>
<sequence length="42" mass="4234">MTFTNEFAGKAAAAFGAVAITATLLFSSFANPATTTFTGMLA</sequence>
<organism evidence="1 2">
    <name type="scientific">Aurantiacibacter atlanticus</name>
    <dbReference type="NCBI Taxonomy" id="1648404"/>
    <lineage>
        <taxon>Bacteria</taxon>
        <taxon>Pseudomonadati</taxon>
        <taxon>Pseudomonadota</taxon>
        <taxon>Alphaproteobacteria</taxon>
        <taxon>Sphingomonadales</taxon>
        <taxon>Erythrobacteraceae</taxon>
        <taxon>Aurantiacibacter</taxon>
    </lineage>
</organism>
<dbReference type="Proteomes" id="UP000059113">
    <property type="component" value="Chromosome"/>
</dbReference>
<keyword evidence="2" id="KW-1185">Reference proteome</keyword>
<accession>A0A168M2L0</accession>
<dbReference type="EMBL" id="CP011310">
    <property type="protein sequence ID" value="ANC50483.1"/>
    <property type="molecule type" value="Genomic_DNA"/>
</dbReference>
<protein>
    <submittedName>
        <fullName evidence="1">Uncharacterized protein</fullName>
    </submittedName>
</protein>
<proteinExistence type="predicted"/>
<reference evidence="1 2" key="1">
    <citation type="journal article" date="2015" name="Int. J. Syst. Evol. Microbiol.">
        <title>Erythrobacter atlanticus sp. nov., a bacterium from ocean sediment able to degrade polycyclic aromatic hydrocarbons.</title>
        <authorList>
            <person name="Zhuang L."/>
            <person name="Liu Y."/>
            <person name="Wang L."/>
            <person name="Wang W."/>
            <person name="Shao Z."/>
        </authorList>
    </citation>
    <scope>NUCLEOTIDE SEQUENCE [LARGE SCALE GENOMIC DNA]</scope>
    <source>
        <strain evidence="2">s21-N3</strain>
    </source>
</reference>
<evidence type="ECO:0000313" key="2">
    <source>
        <dbReference type="Proteomes" id="UP000059113"/>
    </source>
</evidence>
<dbReference type="RefSeq" id="WP_257730320.1">
    <property type="nucleotide sequence ID" value="NZ_CP011310.1"/>
</dbReference>
<gene>
    <name evidence="1" type="ORF">CP97_14797</name>
</gene>
<dbReference type="STRING" id="1648404.CP97_14797"/>
<name>A0A168M2L0_9SPHN</name>